<evidence type="ECO:0000256" key="8">
    <source>
        <dbReference type="ARBA" id="ARBA00041995"/>
    </source>
</evidence>
<evidence type="ECO:0000256" key="9">
    <source>
        <dbReference type="ARBA" id="ARBA00042745"/>
    </source>
</evidence>
<evidence type="ECO:0000256" key="5">
    <source>
        <dbReference type="ARBA" id="ARBA00037569"/>
    </source>
</evidence>
<keyword evidence="11" id="KW-0963">Cytoplasm</keyword>
<dbReference type="AlphaFoldDB" id="A0A7W0CBA3"/>
<evidence type="ECO:0000256" key="2">
    <source>
        <dbReference type="ARBA" id="ARBA00022603"/>
    </source>
</evidence>
<dbReference type="Pfam" id="PF01728">
    <property type="entry name" value="FtsJ"/>
    <property type="match status" value="1"/>
</dbReference>
<evidence type="ECO:0000313" key="14">
    <source>
        <dbReference type="EMBL" id="MBA2882584.1"/>
    </source>
</evidence>
<evidence type="ECO:0000256" key="4">
    <source>
        <dbReference type="ARBA" id="ARBA00022691"/>
    </source>
</evidence>
<feature type="active site" description="Proton acceptor" evidence="11 12">
    <location>
        <position position="160"/>
    </location>
</feature>
<gene>
    <name evidence="11" type="primary">rlmE</name>
    <name evidence="11" type="synonym">ftsJ</name>
    <name evidence="11" type="synonym">rrmJ</name>
    <name evidence="14" type="ORF">HNR65_002936</name>
</gene>
<evidence type="ECO:0000256" key="7">
    <source>
        <dbReference type="ARBA" id="ARBA00041129"/>
    </source>
</evidence>
<dbReference type="Gene3D" id="3.40.50.150">
    <property type="entry name" value="Vaccinia Virus protein VP39"/>
    <property type="match status" value="1"/>
</dbReference>
<dbReference type="PANTHER" id="PTHR10920:SF18">
    <property type="entry name" value="RRNA METHYLTRANSFERASE 2, MITOCHONDRIAL"/>
    <property type="match status" value="1"/>
</dbReference>
<feature type="binding site" evidence="11">
    <location>
        <position position="60"/>
    </location>
    <ligand>
        <name>S-adenosyl-L-methionine</name>
        <dbReference type="ChEBI" id="CHEBI:59789"/>
    </ligand>
</feature>
<comment type="subcellular location">
    <subcellularLocation>
        <location evidence="11">Cytoplasm</location>
    </subcellularLocation>
</comment>
<feature type="binding site" evidence="11">
    <location>
        <position position="120"/>
    </location>
    <ligand>
        <name>S-adenosyl-L-methionine</name>
        <dbReference type="ChEBI" id="CHEBI:59789"/>
    </ligand>
</feature>
<keyword evidence="3 11" id="KW-0808">Transferase</keyword>
<proteinExistence type="inferred from homology"/>
<evidence type="ECO:0000256" key="11">
    <source>
        <dbReference type="HAMAP-Rule" id="MF_01547"/>
    </source>
</evidence>
<name>A0A7W0CBA3_9BACT</name>
<keyword evidence="2 11" id="KW-0489">Methyltransferase</keyword>
<organism evidence="14 15">
    <name type="scientific">Desulfosalsimonas propionicica</name>
    <dbReference type="NCBI Taxonomy" id="332175"/>
    <lineage>
        <taxon>Bacteria</taxon>
        <taxon>Pseudomonadati</taxon>
        <taxon>Thermodesulfobacteriota</taxon>
        <taxon>Desulfobacteria</taxon>
        <taxon>Desulfobacterales</taxon>
        <taxon>Desulfosalsimonadaceae</taxon>
        <taxon>Desulfosalsimonas</taxon>
    </lineage>
</organism>
<dbReference type="GO" id="GO:0005737">
    <property type="term" value="C:cytoplasm"/>
    <property type="evidence" value="ECO:0007669"/>
    <property type="project" value="UniProtKB-SubCell"/>
</dbReference>
<dbReference type="SUPFAM" id="SSF53335">
    <property type="entry name" value="S-adenosyl-L-methionine-dependent methyltransferases"/>
    <property type="match status" value="1"/>
</dbReference>
<dbReference type="RefSeq" id="WP_181552212.1">
    <property type="nucleotide sequence ID" value="NZ_JACDUS010000010.1"/>
</dbReference>
<dbReference type="EMBL" id="JACDUS010000010">
    <property type="protein sequence ID" value="MBA2882584.1"/>
    <property type="molecule type" value="Genomic_DNA"/>
</dbReference>
<comment type="function">
    <text evidence="5 11">Specifically methylates the uridine in position 2552 of 23S rRNA at the 2'-O position of the ribose in the fully assembled 50S ribosomal subunit.</text>
</comment>
<feature type="binding site" evidence="11">
    <location>
        <position position="62"/>
    </location>
    <ligand>
        <name>S-adenosyl-L-methionine</name>
        <dbReference type="ChEBI" id="CHEBI:59789"/>
    </ligand>
</feature>
<reference evidence="14 15" key="1">
    <citation type="submission" date="2020-07" db="EMBL/GenBank/DDBJ databases">
        <title>Genomic Encyclopedia of Type Strains, Phase IV (KMG-IV): sequencing the most valuable type-strain genomes for metagenomic binning, comparative biology and taxonomic classification.</title>
        <authorList>
            <person name="Goeker M."/>
        </authorList>
    </citation>
    <scope>NUCLEOTIDE SEQUENCE [LARGE SCALE GENOMIC DNA]</scope>
    <source>
        <strain evidence="14 15">DSM 17721</strain>
    </source>
</reference>
<dbReference type="InterPro" id="IPR002877">
    <property type="entry name" value="RNA_MeTrfase_FtsJ_dom"/>
</dbReference>
<dbReference type="Proteomes" id="UP000525298">
    <property type="component" value="Unassembled WGS sequence"/>
</dbReference>
<dbReference type="InterPro" id="IPR015507">
    <property type="entry name" value="rRNA-MeTfrase_E"/>
</dbReference>
<evidence type="ECO:0000256" key="1">
    <source>
        <dbReference type="ARBA" id="ARBA00022552"/>
    </source>
</evidence>
<sequence length="213" mass="23866">MKRKKTKNPGNVRARPDFYAQQAKKEHFPARSVYKLKEIQKKHNLIRPGQVVLDLGCAPGSWLLYAAETAGESGRVIGVDLKTVDMDLPANVCVFQADINEMAPEVWQIIDQGVDAVLSDMAPSTTGRKDVDAVRSHQLCEMALYIADRALRPGGGFVCKIFQGPDFKAFCDAVRDRFEMMKIFKPASCRKDSREIYVIGKGRKQEETDGRTQ</sequence>
<dbReference type="InterPro" id="IPR029063">
    <property type="entry name" value="SAM-dependent_MTases_sf"/>
</dbReference>
<evidence type="ECO:0000256" key="3">
    <source>
        <dbReference type="ARBA" id="ARBA00022679"/>
    </source>
</evidence>
<evidence type="ECO:0000259" key="13">
    <source>
        <dbReference type="Pfam" id="PF01728"/>
    </source>
</evidence>
<keyword evidence="1 11" id="KW-0698">rRNA processing</keyword>
<feature type="binding site" evidence="11">
    <location>
        <position position="98"/>
    </location>
    <ligand>
        <name>S-adenosyl-L-methionine</name>
        <dbReference type="ChEBI" id="CHEBI:59789"/>
    </ligand>
</feature>
<dbReference type="EC" id="2.1.1.166" evidence="6 11"/>
<dbReference type="PANTHER" id="PTHR10920">
    <property type="entry name" value="RIBOSOMAL RNA METHYLTRANSFERASE"/>
    <property type="match status" value="1"/>
</dbReference>
<comment type="catalytic activity">
    <reaction evidence="10 11">
        <text>uridine(2552) in 23S rRNA + S-adenosyl-L-methionine = 2'-O-methyluridine(2552) in 23S rRNA + S-adenosyl-L-homocysteine + H(+)</text>
        <dbReference type="Rhea" id="RHEA:42720"/>
        <dbReference type="Rhea" id="RHEA-COMP:10202"/>
        <dbReference type="Rhea" id="RHEA-COMP:10203"/>
        <dbReference type="ChEBI" id="CHEBI:15378"/>
        <dbReference type="ChEBI" id="CHEBI:57856"/>
        <dbReference type="ChEBI" id="CHEBI:59789"/>
        <dbReference type="ChEBI" id="CHEBI:65315"/>
        <dbReference type="ChEBI" id="CHEBI:74478"/>
        <dbReference type="EC" id="2.1.1.166"/>
    </reaction>
</comment>
<evidence type="ECO:0000256" key="12">
    <source>
        <dbReference type="PIRSR" id="PIRSR005461-1"/>
    </source>
</evidence>
<comment type="similarity">
    <text evidence="11">Belongs to the class I-like SAM-binding methyltransferase superfamily. RNA methyltransferase RlmE family.</text>
</comment>
<evidence type="ECO:0000256" key="6">
    <source>
        <dbReference type="ARBA" id="ARBA00038861"/>
    </source>
</evidence>
<dbReference type="InterPro" id="IPR050082">
    <property type="entry name" value="RNA_methyltr_RlmE"/>
</dbReference>
<keyword evidence="4 11" id="KW-0949">S-adenosyl-L-methionine</keyword>
<dbReference type="HAMAP" id="MF_01547">
    <property type="entry name" value="RNA_methyltr_E"/>
    <property type="match status" value="1"/>
</dbReference>
<protein>
    <recommendedName>
        <fullName evidence="7 11">Ribosomal RNA large subunit methyltransferase E</fullName>
        <ecNumber evidence="6 11">2.1.1.166</ecNumber>
    </recommendedName>
    <alternativeName>
        <fullName evidence="9 11">23S rRNA Um2552 methyltransferase</fullName>
    </alternativeName>
    <alternativeName>
        <fullName evidence="8 11">rRNA (uridine-2'-O-)-methyltransferase</fullName>
    </alternativeName>
</protein>
<comment type="caution">
    <text evidence="14">The sequence shown here is derived from an EMBL/GenBank/DDBJ whole genome shotgun (WGS) entry which is preliminary data.</text>
</comment>
<feature type="binding site" evidence="11">
    <location>
        <position position="80"/>
    </location>
    <ligand>
        <name>S-adenosyl-L-methionine</name>
        <dbReference type="ChEBI" id="CHEBI:59789"/>
    </ligand>
</feature>
<dbReference type="GO" id="GO:0008650">
    <property type="term" value="F:rRNA (uridine-2'-O-)-methyltransferase activity"/>
    <property type="evidence" value="ECO:0007669"/>
    <property type="project" value="UniProtKB-UniRule"/>
</dbReference>
<evidence type="ECO:0000313" key="15">
    <source>
        <dbReference type="Proteomes" id="UP000525298"/>
    </source>
</evidence>
<feature type="domain" description="Ribosomal RNA methyltransferase FtsJ" evidence="13">
    <location>
        <begin position="29"/>
        <end position="203"/>
    </location>
</feature>
<dbReference type="PIRSF" id="PIRSF005461">
    <property type="entry name" value="23S_rRNA_mtase"/>
    <property type="match status" value="1"/>
</dbReference>
<evidence type="ECO:0000256" key="10">
    <source>
        <dbReference type="ARBA" id="ARBA00048970"/>
    </source>
</evidence>
<keyword evidence="15" id="KW-1185">Reference proteome</keyword>
<accession>A0A7W0CBA3</accession>